<protein>
    <submittedName>
        <fullName evidence="2">Uncharacterized protein</fullName>
    </submittedName>
</protein>
<comment type="caution">
    <text evidence="2">The sequence shown here is derived from an EMBL/GenBank/DDBJ whole genome shotgun (WGS) entry which is preliminary data.</text>
</comment>
<evidence type="ECO:0000313" key="3">
    <source>
        <dbReference type="Proteomes" id="UP000029917"/>
    </source>
</evidence>
<dbReference type="EMBL" id="JRKS01000003">
    <property type="protein sequence ID" value="KGJ09329.1"/>
    <property type="molecule type" value="Genomic_DNA"/>
</dbReference>
<name>A0A099FFJ6_9RHOB</name>
<keyword evidence="3" id="KW-1185">Reference proteome</keyword>
<dbReference type="AlphaFoldDB" id="A0A099FFJ6"/>
<evidence type="ECO:0000313" key="2">
    <source>
        <dbReference type="EMBL" id="KGJ09329.1"/>
    </source>
</evidence>
<proteinExistence type="predicted"/>
<dbReference type="STRING" id="690417.IC63_02445"/>
<keyword evidence="1" id="KW-0812">Transmembrane</keyword>
<keyword evidence="1" id="KW-0472">Membrane</keyword>
<dbReference type="Proteomes" id="UP000029917">
    <property type="component" value="Unassembled WGS sequence"/>
</dbReference>
<sequence>MPQLAKVVAPADLVVPAGLAFTNYDFELAGEPPRWGAYAGGAIIDLLTTSAEVRQAARTYLPWLAVAPLIGIASWMFDGIFIGATRTREMRQAMILSVAIYVVALLILLPAFGNHGLWAALMVLNGARGLTMARLYPRVERAAA</sequence>
<feature type="transmembrane region" description="Helical" evidence="1">
    <location>
        <begin position="93"/>
        <end position="112"/>
    </location>
</feature>
<keyword evidence="1" id="KW-1133">Transmembrane helix</keyword>
<gene>
    <name evidence="2" type="ORF">IC63_02445</name>
</gene>
<feature type="transmembrane region" description="Helical" evidence="1">
    <location>
        <begin position="60"/>
        <end position="81"/>
    </location>
</feature>
<reference evidence="2 3" key="1">
    <citation type="submission" date="2014-09" db="EMBL/GenBank/DDBJ databases">
        <authorList>
            <person name="McGinnis J.M."/>
            <person name="Wolfgang W.J."/>
        </authorList>
    </citation>
    <scope>NUCLEOTIDE SEQUENCE [LARGE SCALE GENOMIC DNA]</scope>
    <source>
        <strain evidence="2 3">HAMBI 3106</strain>
    </source>
</reference>
<accession>A0A099FFJ6</accession>
<organism evidence="2 3">
    <name type="scientific">Paracoccus sphaerophysae</name>
    <dbReference type="NCBI Taxonomy" id="690417"/>
    <lineage>
        <taxon>Bacteria</taxon>
        <taxon>Pseudomonadati</taxon>
        <taxon>Pseudomonadota</taxon>
        <taxon>Alphaproteobacteria</taxon>
        <taxon>Rhodobacterales</taxon>
        <taxon>Paracoccaceae</taxon>
        <taxon>Paracoccus</taxon>
    </lineage>
</organism>
<evidence type="ECO:0000256" key="1">
    <source>
        <dbReference type="SAM" id="Phobius"/>
    </source>
</evidence>
<reference evidence="2 3" key="2">
    <citation type="submission" date="2014-10" db="EMBL/GenBank/DDBJ databases">
        <title>Paracoccus sanguinis sp. nov., isolated from clinical specimens of New York State patients.</title>
        <authorList>
            <person name="Mingle L.A."/>
            <person name="Cole J.A."/>
            <person name="Lapierre P."/>
            <person name="Musser K.A."/>
        </authorList>
    </citation>
    <scope>NUCLEOTIDE SEQUENCE [LARGE SCALE GENOMIC DNA]</scope>
    <source>
        <strain evidence="2 3">HAMBI 3106</strain>
    </source>
</reference>